<comment type="caution">
    <text evidence="15">The sequence shown here is derived from an EMBL/GenBank/DDBJ whole genome shotgun (WGS) entry which is preliminary data.</text>
</comment>
<reference evidence="15 16" key="1">
    <citation type="journal article" date="2018" name="Evol. Lett.">
        <title>Horizontal gene cluster transfer increased hallucinogenic mushroom diversity.</title>
        <authorList>
            <person name="Reynolds H.T."/>
            <person name="Vijayakumar V."/>
            <person name="Gluck-Thaler E."/>
            <person name="Korotkin H.B."/>
            <person name="Matheny P.B."/>
            <person name="Slot J.C."/>
        </authorList>
    </citation>
    <scope>NUCLEOTIDE SEQUENCE [LARGE SCALE GENOMIC DNA]</scope>
    <source>
        <strain evidence="15 16">2631</strain>
    </source>
</reference>
<comment type="similarity">
    <text evidence="4 14">Belongs to the cytochrome P450 family.</text>
</comment>
<evidence type="ECO:0000256" key="3">
    <source>
        <dbReference type="ARBA" id="ARBA00004721"/>
    </source>
</evidence>
<dbReference type="PROSITE" id="PS00086">
    <property type="entry name" value="CYTOCHROME_P450"/>
    <property type="match status" value="1"/>
</dbReference>
<evidence type="ECO:0000313" key="16">
    <source>
        <dbReference type="Proteomes" id="UP000283269"/>
    </source>
</evidence>
<dbReference type="GO" id="GO:0020037">
    <property type="term" value="F:heme binding"/>
    <property type="evidence" value="ECO:0007669"/>
    <property type="project" value="InterPro"/>
</dbReference>
<evidence type="ECO:0000256" key="5">
    <source>
        <dbReference type="ARBA" id="ARBA00022617"/>
    </source>
</evidence>
<dbReference type="Gene3D" id="1.10.630.10">
    <property type="entry name" value="Cytochrome P450"/>
    <property type="match status" value="1"/>
</dbReference>
<evidence type="ECO:0000256" key="10">
    <source>
        <dbReference type="ARBA" id="ARBA00023004"/>
    </source>
</evidence>
<dbReference type="GO" id="GO:0016020">
    <property type="term" value="C:membrane"/>
    <property type="evidence" value="ECO:0007669"/>
    <property type="project" value="UniProtKB-SubCell"/>
</dbReference>
<dbReference type="GO" id="GO:0016705">
    <property type="term" value="F:oxidoreductase activity, acting on paired donors, with incorporation or reduction of molecular oxygen"/>
    <property type="evidence" value="ECO:0007669"/>
    <property type="project" value="InterPro"/>
</dbReference>
<dbReference type="OrthoDB" id="1470350at2759"/>
<organism evidence="15 16">
    <name type="scientific">Psilocybe cyanescens</name>
    <dbReference type="NCBI Taxonomy" id="93625"/>
    <lineage>
        <taxon>Eukaryota</taxon>
        <taxon>Fungi</taxon>
        <taxon>Dikarya</taxon>
        <taxon>Basidiomycota</taxon>
        <taxon>Agaricomycotina</taxon>
        <taxon>Agaricomycetes</taxon>
        <taxon>Agaricomycetidae</taxon>
        <taxon>Agaricales</taxon>
        <taxon>Agaricineae</taxon>
        <taxon>Strophariaceae</taxon>
        <taxon>Psilocybe</taxon>
    </lineage>
</organism>
<evidence type="ECO:0000256" key="1">
    <source>
        <dbReference type="ARBA" id="ARBA00001971"/>
    </source>
</evidence>
<keyword evidence="6" id="KW-0812">Transmembrane</keyword>
<keyword evidence="5 13" id="KW-0349">Heme</keyword>
<evidence type="ECO:0000256" key="9">
    <source>
        <dbReference type="ARBA" id="ARBA00023002"/>
    </source>
</evidence>
<dbReference type="GO" id="GO:0004497">
    <property type="term" value="F:monooxygenase activity"/>
    <property type="evidence" value="ECO:0007669"/>
    <property type="project" value="UniProtKB-KW"/>
</dbReference>
<proteinExistence type="inferred from homology"/>
<evidence type="ECO:0000313" key="15">
    <source>
        <dbReference type="EMBL" id="PPQ80143.1"/>
    </source>
</evidence>
<dbReference type="PANTHER" id="PTHR24305:SF166">
    <property type="entry name" value="CYTOCHROME P450 12A4, MITOCHONDRIAL-RELATED"/>
    <property type="match status" value="1"/>
</dbReference>
<sequence length="470" mass="53123">MQGIPLLVFSCIALYVCQKLLGFWRAVQSIQNHPGLRQLFSPPSLFGLLLPKIKYLNQGRNALFLDKHQVFVEAGWDIISSITIYPNNRTALLLADAAAIKRNNKLVWDETLKIVNGLFEDVWKNQDVVHVDHCLDITLPIALFVIGVAGFGKTISWKEDDVIPPGHSMTFKDALHTVTTHFYVKILVPSWAMGFTAKTRKTRQAFSELHLYMKKMVRERQNDEKVERDDLLSSLLAANDHDLDGSTLSEDELIGNIFIFLVAGHETTAHTLCFVFALLALYQDEQEKLYQHIRSVVPKDREATYEDMPALTYAMAVFYETLRLYPAGAAVPKVSAEDTTLVAGNINDEKLTVPVPKGTPLTLSVAGVHYNPRYWEDPTSFKPARFLKDWPRDAFLPFSAGARACLGRKFFETEGIVTLTTLVSKYKITVKDEPQFAGETFEQRRERVLTIGFGLTLTPVRVPLTFTRRT</sequence>
<keyword evidence="8" id="KW-1133">Transmembrane helix</keyword>
<gene>
    <name evidence="15" type="ORF">CVT25_001442</name>
</gene>
<dbReference type="InterPro" id="IPR002401">
    <property type="entry name" value="Cyt_P450_E_grp-I"/>
</dbReference>
<keyword evidence="10 13" id="KW-0408">Iron</keyword>
<keyword evidence="9 14" id="KW-0560">Oxidoreductase</keyword>
<dbReference type="EMBL" id="NHYD01003345">
    <property type="protein sequence ID" value="PPQ80143.1"/>
    <property type="molecule type" value="Genomic_DNA"/>
</dbReference>
<evidence type="ECO:0000256" key="6">
    <source>
        <dbReference type="ARBA" id="ARBA00022692"/>
    </source>
</evidence>
<dbReference type="GO" id="GO:0005506">
    <property type="term" value="F:iron ion binding"/>
    <property type="evidence" value="ECO:0007669"/>
    <property type="project" value="InterPro"/>
</dbReference>
<protein>
    <recommendedName>
        <fullName evidence="17">Cytochrome P450</fullName>
    </recommendedName>
</protein>
<keyword evidence="11 14" id="KW-0503">Monooxygenase</keyword>
<evidence type="ECO:0000256" key="8">
    <source>
        <dbReference type="ARBA" id="ARBA00022989"/>
    </source>
</evidence>
<dbReference type="PRINTS" id="PR00463">
    <property type="entry name" value="EP450I"/>
</dbReference>
<dbReference type="AlphaFoldDB" id="A0A409WNR2"/>
<dbReference type="STRING" id="93625.A0A409WNR2"/>
<keyword evidence="7 13" id="KW-0479">Metal-binding</keyword>
<comment type="subcellular location">
    <subcellularLocation>
        <location evidence="2">Membrane</location>
    </subcellularLocation>
</comment>
<dbReference type="PANTHER" id="PTHR24305">
    <property type="entry name" value="CYTOCHROME P450"/>
    <property type="match status" value="1"/>
</dbReference>
<comment type="pathway">
    <text evidence="3">Secondary metabolite biosynthesis; terpenoid biosynthesis.</text>
</comment>
<dbReference type="SUPFAM" id="SSF48264">
    <property type="entry name" value="Cytochrome P450"/>
    <property type="match status" value="1"/>
</dbReference>
<dbReference type="InParanoid" id="A0A409WNR2"/>
<name>A0A409WNR2_PSICY</name>
<dbReference type="InterPro" id="IPR001128">
    <property type="entry name" value="Cyt_P450"/>
</dbReference>
<evidence type="ECO:0000256" key="13">
    <source>
        <dbReference type="PIRSR" id="PIRSR602401-1"/>
    </source>
</evidence>
<dbReference type="PRINTS" id="PR00385">
    <property type="entry name" value="P450"/>
</dbReference>
<keyword evidence="12" id="KW-0472">Membrane</keyword>
<accession>A0A409WNR2</accession>
<dbReference type="InterPro" id="IPR050121">
    <property type="entry name" value="Cytochrome_P450_monoxygenase"/>
</dbReference>
<evidence type="ECO:0000256" key="11">
    <source>
        <dbReference type="ARBA" id="ARBA00023033"/>
    </source>
</evidence>
<keyword evidence="16" id="KW-1185">Reference proteome</keyword>
<comment type="cofactor">
    <cofactor evidence="1 13">
        <name>heme</name>
        <dbReference type="ChEBI" id="CHEBI:30413"/>
    </cofactor>
</comment>
<evidence type="ECO:0000256" key="2">
    <source>
        <dbReference type="ARBA" id="ARBA00004370"/>
    </source>
</evidence>
<dbReference type="Pfam" id="PF00067">
    <property type="entry name" value="p450"/>
    <property type="match status" value="1"/>
</dbReference>
<feature type="binding site" description="axial binding residue" evidence="13">
    <location>
        <position position="405"/>
    </location>
    <ligand>
        <name>heme</name>
        <dbReference type="ChEBI" id="CHEBI:30413"/>
    </ligand>
    <ligandPart>
        <name>Fe</name>
        <dbReference type="ChEBI" id="CHEBI:18248"/>
    </ligandPart>
</feature>
<evidence type="ECO:0008006" key="17">
    <source>
        <dbReference type="Google" id="ProtNLM"/>
    </source>
</evidence>
<dbReference type="Proteomes" id="UP000283269">
    <property type="component" value="Unassembled WGS sequence"/>
</dbReference>
<evidence type="ECO:0000256" key="4">
    <source>
        <dbReference type="ARBA" id="ARBA00010617"/>
    </source>
</evidence>
<evidence type="ECO:0000256" key="12">
    <source>
        <dbReference type="ARBA" id="ARBA00023136"/>
    </source>
</evidence>
<dbReference type="InterPro" id="IPR017972">
    <property type="entry name" value="Cyt_P450_CS"/>
</dbReference>
<dbReference type="InterPro" id="IPR036396">
    <property type="entry name" value="Cyt_P450_sf"/>
</dbReference>
<evidence type="ECO:0000256" key="7">
    <source>
        <dbReference type="ARBA" id="ARBA00022723"/>
    </source>
</evidence>
<evidence type="ECO:0000256" key="14">
    <source>
        <dbReference type="RuleBase" id="RU000461"/>
    </source>
</evidence>